<dbReference type="EMBL" id="KQ435745">
    <property type="protein sequence ID" value="KOX76604.1"/>
    <property type="molecule type" value="Genomic_DNA"/>
</dbReference>
<organism evidence="2 3">
    <name type="scientific">Melipona quadrifasciata</name>
    <dbReference type="NCBI Taxonomy" id="166423"/>
    <lineage>
        <taxon>Eukaryota</taxon>
        <taxon>Metazoa</taxon>
        <taxon>Ecdysozoa</taxon>
        <taxon>Arthropoda</taxon>
        <taxon>Hexapoda</taxon>
        <taxon>Insecta</taxon>
        <taxon>Pterygota</taxon>
        <taxon>Neoptera</taxon>
        <taxon>Endopterygota</taxon>
        <taxon>Hymenoptera</taxon>
        <taxon>Apocrita</taxon>
        <taxon>Aculeata</taxon>
        <taxon>Apoidea</taxon>
        <taxon>Anthophila</taxon>
        <taxon>Apidae</taxon>
        <taxon>Melipona</taxon>
    </lineage>
</organism>
<accession>A0A0N0BHQ5</accession>
<evidence type="ECO:0000256" key="1">
    <source>
        <dbReference type="SAM" id="MobiDB-lite"/>
    </source>
</evidence>
<protein>
    <submittedName>
        <fullName evidence="2">Uncharacterized protein</fullName>
    </submittedName>
</protein>
<keyword evidence="3" id="KW-1185">Reference proteome</keyword>
<reference evidence="2 3" key="1">
    <citation type="submission" date="2015-07" db="EMBL/GenBank/DDBJ databases">
        <title>The genome of Melipona quadrifasciata.</title>
        <authorList>
            <person name="Pan H."/>
            <person name="Kapheim K."/>
        </authorList>
    </citation>
    <scope>NUCLEOTIDE SEQUENCE [LARGE SCALE GENOMIC DNA]</scope>
    <source>
        <strain evidence="2">0111107301</strain>
        <tissue evidence="2">Whole body</tissue>
    </source>
</reference>
<evidence type="ECO:0000313" key="3">
    <source>
        <dbReference type="Proteomes" id="UP000053105"/>
    </source>
</evidence>
<feature type="region of interest" description="Disordered" evidence="1">
    <location>
        <begin position="1"/>
        <end position="21"/>
    </location>
</feature>
<dbReference type="Proteomes" id="UP000053105">
    <property type="component" value="Unassembled WGS sequence"/>
</dbReference>
<name>A0A0N0BHQ5_9HYME</name>
<sequence length="52" mass="6196">MKSDAAKWNRPGRINGESNEINSDRDLNREYFRSYSGFVFLWDNRVRRRGSA</sequence>
<evidence type="ECO:0000313" key="2">
    <source>
        <dbReference type="EMBL" id="KOX76604.1"/>
    </source>
</evidence>
<proteinExistence type="predicted"/>
<dbReference type="AlphaFoldDB" id="A0A0N0BHQ5"/>
<gene>
    <name evidence="2" type="ORF">WN51_11237</name>
</gene>